<proteinExistence type="predicted"/>
<evidence type="ECO:0000256" key="1">
    <source>
        <dbReference type="ARBA" id="ARBA00022532"/>
    </source>
</evidence>
<evidence type="ECO:0000259" key="2">
    <source>
        <dbReference type="SMART" id="SM00881"/>
    </source>
</evidence>
<dbReference type="Pfam" id="PF13380">
    <property type="entry name" value="CoA_binding_2"/>
    <property type="match status" value="1"/>
</dbReference>
<gene>
    <name evidence="3" type="ORF">SIDU_17210</name>
</gene>
<evidence type="ECO:0000313" key="4">
    <source>
        <dbReference type="Proteomes" id="UP000004550"/>
    </source>
</evidence>
<dbReference type="SMART" id="SM00881">
    <property type="entry name" value="CoA_binding"/>
    <property type="match status" value="1"/>
</dbReference>
<evidence type="ECO:0000313" key="3">
    <source>
        <dbReference type="EMBL" id="APL96112.1"/>
    </source>
</evidence>
<dbReference type="GO" id="GO:0006099">
    <property type="term" value="P:tricarboxylic acid cycle"/>
    <property type="evidence" value="ECO:0007669"/>
    <property type="project" value="UniProtKB-KW"/>
</dbReference>
<organism evidence="3 4">
    <name type="scientific">Sphingobium indicum (strain DSM 16412 / CCM 7286 / MTCC 6364 / B90A)</name>
    <dbReference type="NCBI Taxonomy" id="861109"/>
    <lineage>
        <taxon>Bacteria</taxon>
        <taxon>Pseudomonadati</taxon>
        <taxon>Pseudomonadota</taxon>
        <taxon>Alphaproteobacteria</taxon>
        <taxon>Sphingomonadales</taxon>
        <taxon>Sphingomonadaceae</taxon>
        <taxon>Sphingobium</taxon>
    </lineage>
</organism>
<dbReference type="Gene3D" id="3.40.50.261">
    <property type="entry name" value="Succinyl-CoA synthetase domains"/>
    <property type="match status" value="2"/>
</dbReference>
<dbReference type="Gene3D" id="3.40.50.720">
    <property type="entry name" value="NAD(P)-binding Rossmann-like Domain"/>
    <property type="match status" value="1"/>
</dbReference>
<dbReference type="EMBL" id="CP013070">
    <property type="protein sequence ID" value="APL96112.1"/>
    <property type="molecule type" value="Genomic_DNA"/>
</dbReference>
<protein>
    <submittedName>
        <fullName evidence="3">Acyl-CoA synthetase</fullName>
    </submittedName>
</protein>
<dbReference type="InterPro" id="IPR036291">
    <property type="entry name" value="NAD(P)-bd_dom_sf"/>
</dbReference>
<feature type="domain" description="CoA-binding" evidence="2">
    <location>
        <begin position="11"/>
        <end position="114"/>
    </location>
</feature>
<dbReference type="InterPro" id="IPR032875">
    <property type="entry name" value="Succ_CoA_lig_flav_dom"/>
</dbReference>
<dbReference type="InterPro" id="IPR016102">
    <property type="entry name" value="Succinyl-CoA_synth-like"/>
</dbReference>
<dbReference type="PANTHER" id="PTHR42793">
    <property type="entry name" value="COA BINDING DOMAIN CONTAINING PROTEIN"/>
    <property type="match status" value="1"/>
</dbReference>
<dbReference type="SUPFAM" id="SSF51735">
    <property type="entry name" value="NAD(P)-binding Rossmann-fold domains"/>
    <property type="match status" value="1"/>
</dbReference>
<dbReference type="Proteomes" id="UP000004550">
    <property type="component" value="Chromosome"/>
</dbReference>
<name>A0A1L5BTJ4_SPHIB</name>
<dbReference type="AlphaFoldDB" id="A0A1L5BTJ4"/>
<dbReference type="KEGG" id="sinb:SIDU_17210"/>
<reference evidence="3 4" key="1">
    <citation type="journal article" date="2012" name="J. Bacteriol.">
        <title>Genome sequence of Sphingobium indicum B90A, a hexachlorocyclohexane-degrading bacterium.</title>
        <authorList>
            <person name="Anand S."/>
            <person name="Sangwan N."/>
            <person name="Lata P."/>
            <person name="Kaur J."/>
            <person name="Dua A."/>
            <person name="Singh A.K."/>
            <person name="Verma M."/>
            <person name="Kaur J."/>
            <person name="Khurana J.P."/>
            <person name="Khurana P."/>
            <person name="Mathur S."/>
            <person name="Lal R."/>
        </authorList>
    </citation>
    <scope>NUCLEOTIDE SEQUENCE [LARGE SCALE GENOMIC DNA]</scope>
    <source>
        <strain evidence="4">DSM 16412 / CCM 7286 / MTCC 6364 / B90A</strain>
    </source>
</reference>
<dbReference type="SUPFAM" id="SSF52210">
    <property type="entry name" value="Succinyl-CoA synthetase domains"/>
    <property type="match status" value="2"/>
</dbReference>
<dbReference type="Pfam" id="PF13607">
    <property type="entry name" value="Succ_CoA_lig"/>
    <property type="match status" value="1"/>
</dbReference>
<keyword evidence="1" id="KW-0816">Tricarboxylic acid cycle</keyword>
<dbReference type="InterPro" id="IPR003781">
    <property type="entry name" value="CoA-bd"/>
</dbReference>
<sequence length="472" mass="49202">MSDHADSIAHFLRPRSIAIIGLAPPDADAPQTHWEIMGMRVLANLRRFGFDPAALHFVSRSQSIDGHPAHATILDLPEGIDIALLTMDAAMVPAAISECGARGIRAAIVYASGFAEEGEAGKQRQRDLADAAARAGVAVLGPGTVGLSNFADGLSLSFGNHKPVPLEGRRAVGLITQTGGVSGQTRLALEALGTPVSYSICTGNEAVLCAADFLDFMIDDAATDVILVFAEQVRKPETFFAAIRRARGKDKHVVLLHPGRSPRARQAAAFNSGAETGDHAATIAAALDAGCVVTETLEEFWDAGELLLRFGDLPRGGAVLLTDGGVKGILADICESEALPLASLSPETTQGLREAARHAVPEGNPVDLSGAGLTDWQVYGRAASVLLDDPAVGCLLIAIMPGPPDIGLRNARATLPALAGTTKPVVYTLMGGSSPLAAELAEEMLAAGIPLRRSPERAIRTLARLTRQGLAD</sequence>
<dbReference type="RefSeq" id="WP_007686839.1">
    <property type="nucleotide sequence ID" value="NZ_CP013070.1"/>
</dbReference>
<accession>A0A1L5BTJ4</accession>
<dbReference type="PANTHER" id="PTHR42793:SF1">
    <property type="entry name" value="PEPTIDYL-LYSINE N-ACETYLTRANSFERASE PATZ"/>
    <property type="match status" value="1"/>
</dbReference>